<feature type="compositionally biased region" description="Basic and acidic residues" evidence="4">
    <location>
        <begin position="270"/>
        <end position="293"/>
    </location>
</feature>
<dbReference type="EMBL" id="JARKIF010000005">
    <property type="protein sequence ID" value="KAJ7639127.1"/>
    <property type="molecule type" value="Genomic_DNA"/>
</dbReference>
<feature type="compositionally biased region" description="Basic and acidic residues" evidence="4">
    <location>
        <begin position="383"/>
        <end position="397"/>
    </location>
</feature>
<feature type="domain" description="INO80 complex subunit F" evidence="5">
    <location>
        <begin position="43"/>
        <end position="89"/>
    </location>
</feature>
<accession>A0AAD7C5F1</accession>
<organism evidence="6 7">
    <name type="scientific">Roridomyces roridus</name>
    <dbReference type="NCBI Taxonomy" id="1738132"/>
    <lineage>
        <taxon>Eukaryota</taxon>
        <taxon>Fungi</taxon>
        <taxon>Dikarya</taxon>
        <taxon>Basidiomycota</taxon>
        <taxon>Agaricomycotina</taxon>
        <taxon>Agaricomycetes</taxon>
        <taxon>Agaricomycetidae</taxon>
        <taxon>Agaricales</taxon>
        <taxon>Marasmiineae</taxon>
        <taxon>Mycenaceae</taxon>
        <taxon>Roridomyces</taxon>
    </lineage>
</organism>
<evidence type="ECO:0000256" key="4">
    <source>
        <dbReference type="SAM" id="MobiDB-lite"/>
    </source>
</evidence>
<feature type="compositionally biased region" description="Basic and acidic residues" evidence="4">
    <location>
        <begin position="444"/>
        <end position="455"/>
    </location>
</feature>
<dbReference type="Proteomes" id="UP001221142">
    <property type="component" value="Unassembled WGS sequence"/>
</dbReference>
<keyword evidence="7" id="KW-1185">Reference proteome</keyword>
<evidence type="ECO:0000256" key="1">
    <source>
        <dbReference type="ARBA" id="ARBA00004123"/>
    </source>
</evidence>
<comment type="caution">
    <text evidence="6">The sequence shown here is derived from an EMBL/GenBank/DDBJ whole genome shotgun (WGS) entry which is preliminary data.</text>
</comment>
<protein>
    <recommendedName>
        <fullName evidence="5">INO80 complex subunit F domain-containing protein</fullName>
    </recommendedName>
</protein>
<gene>
    <name evidence="6" type="ORF">FB45DRAFT_904784</name>
</gene>
<dbReference type="GO" id="GO:0005634">
    <property type="term" value="C:nucleus"/>
    <property type="evidence" value="ECO:0007669"/>
    <property type="project" value="UniProtKB-SubCell"/>
</dbReference>
<sequence length="455" mass="51417">MAQATPPPMQQAPPAYPNLPTRQSTQPPPFPVGIAAGAEDVKYQAKYKDLKRKVKEIEADNDKLHFKVLQAKRSIQRMKLERAILYERLQQVPPSPELQDRHPLPPVHPPPPHQHHALAPNHIPREIDRTPPEYMRSHARNAPIDSPIGQPHSSRRGSVQYMPHMPPVPQDHRGHTQIHTSPHMHERARSPSRGRGHPAPGTYHPHAPQQYVDVQHSPPASERDRPRRHELHHELTPSHGRPPMPPHSPPDARSSRIHNHQRLGPGTYINREDMVDPQREREWDRGRATREMHSPPMHRVQYAETHAAPVPRRREEQTSYFGTRSNSVGSASGSGSVVGERDRERGDRDAPPSRPDSRTAFYEPDRGSRSFRLRPVQPQEEVDFVHEDGQPKSRDRNGSSGGGGGGGGYPPEQSRPPHDSRKRSRNDMDVDDADDGPPGAMYGRHSDSKRYHPAS</sequence>
<evidence type="ECO:0000256" key="2">
    <source>
        <dbReference type="ARBA" id="ARBA00023242"/>
    </source>
</evidence>
<feature type="coiled-coil region" evidence="3">
    <location>
        <begin position="40"/>
        <end position="67"/>
    </location>
</feature>
<reference evidence="6" key="1">
    <citation type="submission" date="2023-03" db="EMBL/GenBank/DDBJ databases">
        <title>Massive genome expansion in bonnet fungi (Mycena s.s.) driven by repeated elements and novel gene families across ecological guilds.</title>
        <authorList>
            <consortium name="Lawrence Berkeley National Laboratory"/>
            <person name="Harder C.B."/>
            <person name="Miyauchi S."/>
            <person name="Viragh M."/>
            <person name="Kuo A."/>
            <person name="Thoen E."/>
            <person name="Andreopoulos B."/>
            <person name="Lu D."/>
            <person name="Skrede I."/>
            <person name="Drula E."/>
            <person name="Henrissat B."/>
            <person name="Morin E."/>
            <person name="Kohler A."/>
            <person name="Barry K."/>
            <person name="LaButti K."/>
            <person name="Morin E."/>
            <person name="Salamov A."/>
            <person name="Lipzen A."/>
            <person name="Mereny Z."/>
            <person name="Hegedus B."/>
            <person name="Baldrian P."/>
            <person name="Stursova M."/>
            <person name="Weitz H."/>
            <person name="Taylor A."/>
            <person name="Grigoriev I.V."/>
            <person name="Nagy L.G."/>
            <person name="Martin F."/>
            <person name="Kauserud H."/>
        </authorList>
    </citation>
    <scope>NUCLEOTIDE SEQUENCE</scope>
    <source>
        <strain evidence="6">9284</strain>
    </source>
</reference>
<evidence type="ECO:0000313" key="6">
    <source>
        <dbReference type="EMBL" id="KAJ7639127.1"/>
    </source>
</evidence>
<feature type="compositionally biased region" description="Pro residues" evidence="4">
    <location>
        <begin position="1"/>
        <end position="17"/>
    </location>
</feature>
<proteinExistence type="predicted"/>
<feature type="compositionally biased region" description="Pro residues" evidence="4">
    <location>
        <begin position="240"/>
        <end position="249"/>
    </location>
</feature>
<keyword evidence="2" id="KW-0539">Nucleus</keyword>
<feature type="region of interest" description="Disordered" evidence="4">
    <location>
        <begin position="93"/>
        <end position="119"/>
    </location>
</feature>
<evidence type="ECO:0000313" key="7">
    <source>
        <dbReference type="Proteomes" id="UP001221142"/>
    </source>
</evidence>
<evidence type="ECO:0000256" key="3">
    <source>
        <dbReference type="SAM" id="Coils"/>
    </source>
</evidence>
<evidence type="ECO:0000259" key="5">
    <source>
        <dbReference type="Pfam" id="PF24245"/>
    </source>
</evidence>
<feature type="compositionally biased region" description="Low complexity" evidence="4">
    <location>
        <begin position="325"/>
        <end position="338"/>
    </location>
</feature>
<feature type="region of interest" description="Disordered" evidence="4">
    <location>
        <begin position="137"/>
        <end position="209"/>
    </location>
</feature>
<feature type="compositionally biased region" description="Gly residues" evidence="4">
    <location>
        <begin position="399"/>
        <end position="409"/>
    </location>
</feature>
<feature type="compositionally biased region" description="Basic and acidic residues" evidence="4">
    <location>
        <begin position="339"/>
        <end position="368"/>
    </location>
</feature>
<dbReference type="InterPro" id="IPR056513">
    <property type="entry name" value="INO80F"/>
</dbReference>
<dbReference type="Pfam" id="PF24245">
    <property type="entry name" value="INO80F"/>
    <property type="match status" value="1"/>
</dbReference>
<comment type="subcellular location">
    <subcellularLocation>
        <location evidence="1">Nucleus</location>
    </subcellularLocation>
</comment>
<dbReference type="AlphaFoldDB" id="A0AAD7C5F1"/>
<name>A0AAD7C5F1_9AGAR</name>
<feature type="region of interest" description="Disordered" evidence="4">
    <location>
        <begin position="233"/>
        <end position="455"/>
    </location>
</feature>
<keyword evidence="3" id="KW-0175">Coiled coil</keyword>
<feature type="region of interest" description="Disordered" evidence="4">
    <location>
        <begin position="1"/>
        <end position="33"/>
    </location>
</feature>